<dbReference type="Gene3D" id="1.25.10.10">
    <property type="entry name" value="Leucine-rich Repeat Variant"/>
    <property type="match status" value="4"/>
</dbReference>
<dbReference type="GO" id="GO:0061863">
    <property type="term" value="F:microtubule plus end polymerase"/>
    <property type="evidence" value="ECO:0007669"/>
    <property type="project" value="InterPro"/>
</dbReference>
<feature type="domain" description="TOG" evidence="8">
    <location>
        <begin position="1"/>
        <end position="226"/>
    </location>
</feature>
<feature type="region of interest" description="Disordered" evidence="7">
    <location>
        <begin position="1551"/>
        <end position="1650"/>
    </location>
</feature>
<evidence type="ECO:0000313" key="10">
    <source>
        <dbReference type="Proteomes" id="UP000789375"/>
    </source>
</evidence>
<dbReference type="GO" id="GO:1990498">
    <property type="term" value="C:mitotic spindle microtubule"/>
    <property type="evidence" value="ECO:0007669"/>
    <property type="project" value="UniProtKB-ARBA"/>
</dbReference>
<dbReference type="GO" id="GO:0000022">
    <property type="term" value="P:mitotic spindle elongation"/>
    <property type="evidence" value="ECO:0007669"/>
    <property type="project" value="UniProtKB-ARBA"/>
</dbReference>
<gene>
    <name evidence="9" type="ORF">FMOSSE_LOCUS5744</name>
</gene>
<feature type="region of interest" description="Disordered" evidence="7">
    <location>
        <begin position="1059"/>
        <end position="1114"/>
    </location>
</feature>
<dbReference type="PANTHER" id="PTHR12609">
    <property type="entry name" value="MICROTUBULE ASSOCIATED PROTEIN XMAP215"/>
    <property type="match status" value="1"/>
</dbReference>
<feature type="domain" description="TOG" evidence="8">
    <location>
        <begin position="262"/>
        <end position="494"/>
    </location>
</feature>
<dbReference type="Pfam" id="PF21041">
    <property type="entry name" value="XMAP215_CLASP_TOG"/>
    <property type="match status" value="3"/>
</dbReference>
<dbReference type="FunFam" id="1.25.10.10:FF:000063">
    <property type="entry name" value="Putative cytoskeleton-associated protein 5"/>
    <property type="match status" value="1"/>
</dbReference>
<feature type="domain" description="TOG" evidence="8">
    <location>
        <begin position="575"/>
        <end position="808"/>
    </location>
</feature>
<dbReference type="InterPro" id="IPR034085">
    <property type="entry name" value="TOG"/>
</dbReference>
<feature type="compositionally biased region" description="Low complexity" evidence="7">
    <location>
        <begin position="1551"/>
        <end position="1562"/>
    </location>
</feature>
<evidence type="ECO:0000256" key="1">
    <source>
        <dbReference type="ARBA" id="ARBA00004245"/>
    </source>
</evidence>
<sequence>MAAPEEDYSSIPLNERVTHKIWKVRVGAYEELAKLFKKSDSESDFRPYEGLMKSIATDSNAVAQEAGLTTLIAFVDNAPNPLRARASIIPAVVDKGFGSSRSGTKTKAIELILLYIEVDIPDPIVEDVLAGLNAKQPKLVATAVHALKEIIRLYGAKTVNVKPILKTIPKIFAHTDKNVRSEGTQLVIELYKWLNKAIDPHLSELKPVQIKELNEAFEKLPQVKPQQERLLRSQVAAAEAAAEAGGGDEAEAEEEKEIDAYDLAEPVDVLSKLSKEFYTGLGSTKWKERKEALEGLLEICKTPRIVDNNYSDLTTALAKRMSDSNVLVVTIAANVIEALALGLREAFSKYKPTVVGPMIEKLKERKQSVVDALASALDAVFLSVTISDVSEDILAAGKHKNPQVKSESMKWLVRCIKNTKIAPQKAEIKSLTEMMVKASEDSFEPVRNAAFEGLGTMMKVIGEKAMNTFLEGLDDIKKGKVKECYEKAEVKVKYSAAKKPPPPAKADAPKGKSSGKPVAKKEAVRHILGGSAPKKAAPAGKSAPAAKPGGPPKKASAPPPQKKSGKVKEEVIKYKFTSEEVESKVAELISDDQTAGLSEKNWKLRLEAIENLQTTLEEMDPSEVEAELFIRFLSIKPGWKESNFQILSKAFNIMEILCQKVPSFGKPAAALAIPILIEKLGDIKLKKSAGDALTAFTEKISLQFVFSQAYDPLRKAKAPKTLADSLTWMHGAIMEFGIAALQVRELIEFLKFALSSSNAAVRTNSVTVLGALRVFVGPDIRTFVQDLNPTQLATIDSEFEKVADKAPPKALKTSVDVISTGGSGKDTLEELFPKVDISAQFTSKMMAECNDDKWKVRKDALDQVLAIVDANKKIKPSLGDFIPILKARLSDSNKNLQMMALDITAKLATAMGKPFDRHVKILVAPVTAVLTDKKATVRGSAIGTLDALANACGLDPLIGSFSTSLATDNPLLRKDLLSWLSERLKEAAESDKKNALPDLSPMVQPILSCLQDRNGEVRKAAQACLGPIVKSAGYDYVVAKCGDLKGALKQTIMPMIEAVRPTGPSGPAARKDAKKAGLKSRLAAPSGKDKADEDDEEIDDDEPVKLPPGLILRPPANSTFNKPTASLANPLVTANPNASSIPINGPPSLLAQPSGISRLQSPSQRGGIPSGIGRGLPPPSRLQFSRIRPSMNGANGQIPTVSNGSIDENETKKDLFSIEVNKSERSLSENNEINAIPHSPGLPPVKQRTSERGSVFMVEIIITKIMSTEFQQSIEALKELDKHLNTSPESIIHDVDELVNALAFQVRISYTQLQPQSQSLIRLCKHLVNALVLLFSNKNLALAVSQDSLDRLLSELAHRLLDHNLTIVDGGQQLSKALNVSMVKVLENSNRNRTYSALISILEKSSSNLREVDAATATTQTKFTELIMKCLWKLAKTVQDNLKAGILSPNQLLRDLNSFFLATPPAEWKRRAAEKVPLGEMPLRTVKTLLLELVTGLGDNVYEHLDLIEDPQRSYVYPYLHHMIEATKKKDKLANNSTIAYNNISSRSSSISSVRSFSSPGSDLTLATTDTARSSPLNEASIKNNSSAKNSSSISSPPARSSPIPEVPGHINETMSNASEPVSPASPRTPMTPKFPTPTSSARSSGSHEVEMNARLTQIFLKIGTREETKKGIYELYEFQKLHPEMEGKITTQLSRTGPYFQSYIRRGLANIAIEEEEKERANVIAEVKNLFPQNSNNHDKTEDNIIPTEDDQRKIKLLRLQQIFGFQAINEINEENENIS</sequence>
<name>A0A9N9FI88_FUNMO</name>
<dbReference type="InterPro" id="IPR011989">
    <property type="entry name" value="ARM-like"/>
</dbReference>
<reference evidence="9" key="1">
    <citation type="submission" date="2021-06" db="EMBL/GenBank/DDBJ databases">
        <authorList>
            <person name="Kallberg Y."/>
            <person name="Tangrot J."/>
            <person name="Rosling A."/>
        </authorList>
    </citation>
    <scope>NUCLEOTIDE SEQUENCE</scope>
    <source>
        <strain evidence="9">87-6 pot B 2015</strain>
    </source>
</reference>
<feature type="compositionally biased region" description="Acidic residues" evidence="7">
    <location>
        <begin position="1092"/>
        <end position="1102"/>
    </location>
</feature>
<dbReference type="GO" id="GO:0046785">
    <property type="term" value="P:microtubule polymerization"/>
    <property type="evidence" value="ECO:0007669"/>
    <property type="project" value="InterPro"/>
</dbReference>
<proteinExistence type="inferred from homology"/>
<dbReference type="GO" id="GO:1990571">
    <property type="term" value="P:meiotic centromere clustering"/>
    <property type="evidence" value="ECO:0007669"/>
    <property type="project" value="UniProtKB-ARBA"/>
</dbReference>
<evidence type="ECO:0000313" key="9">
    <source>
        <dbReference type="EMBL" id="CAG8536014.1"/>
    </source>
</evidence>
<comment type="subcellular location">
    <subcellularLocation>
        <location evidence="1">Cytoplasm</location>
        <location evidence="1">Cytoskeleton</location>
    </subcellularLocation>
</comment>
<organism evidence="9 10">
    <name type="scientific">Funneliformis mosseae</name>
    <name type="common">Endomycorrhizal fungus</name>
    <name type="synonym">Glomus mosseae</name>
    <dbReference type="NCBI Taxonomy" id="27381"/>
    <lineage>
        <taxon>Eukaryota</taxon>
        <taxon>Fungi</taxon>
        <taxon>Fungi incertae sedis</taxon>
        <taxon>Mucoromycota</taxon>
        <taxon>Glomeromycotina</taxon>
        <taxon>Glomeromycetes</taxon>
        <taxon>Glomerales</taxon>
        <taxon>Glomeraceae</taxon>
        <taxon>Funneliformis</taxon>
    </lineage>
</organism>
<dbReference type="SMART" id="SM01349">
    <property type="entry name" value="TOG"/>
    <property type="match status" value="4"/>
</dbReference>
<evidence type="ECO:0000259" key="8">
    <source>
        <dbReference type="SMART" id="SM01349"/>
    </source>
</evidence>
<comment type="caution">
    <text evidence="9">The sequence shown here is derived from an EMBL/GenBank/DDBJ whole genome shotgun (WGS) entry which is preliminary data.</text>
</comment>
<feature type="compositionally biased region" description="Low complexity" evidence="7">
    <location>
        <begin position="1580"/>
        <end position="1604"/>
    </location>
</feature>
<dbReference type="GO" id="GO:0030951">
    <property type="term" value="P:establishment or maintenance of microtubule cytoskeleton polarity"/>
    <property type="evidence" value="ECO:0007669"/>
    <property type="project" value="InterPro"/>
</dbReference>
<dbReference type="GO" id="GO:0099070">
    <property type="term" value="C:static microtubule bundle"/>
    <property type="evidence" value="ECO:0007669"/>
    <property type="project" value="UniProtKB-ARBA"/>
</dbReference>
<evidence type="ECO:0000256" key="4">
    <source>
        <dbReference type="ARBA" id="ARBA00023212"/>
    </source>
</evidence>
<dbReference type="PROSITE" id="PS50077">
    <property type="entry name" value="HEAT_REPEAT"/>
    <property type="match status" value="1"/>
</dbReference>
<evidence type="ECO:0000256" key="7">
    <source>
        <dbReference type="SAM" id="MobiDB-lite"/>
    </source>
</evidence>
<dbReference type="EMBL" id="CAJVPP010001131">
    <property type="protein sequence ID" value="CAG8536014.1"/>
    <property type="molecule type" value="Genomic_DNA"/>
</dbReference>
<dbReference type="InterPro" id="IPR021133">
    <property type="entry name" value="HEAT_type_2"/>
</dbReference>
<dbReference type="GO" id="GO:0044732">
    <property type="term" value="C:mitotic spindle pole body"/>
    <property type="evidence" value="ECO:0007669"/>
    <property type="project" value="UniProtKB-ARBA"/>
</dbReference>
<dbReference type="InterPro" id="IPR048491">
    <property type="entry name" value="XMAP215_CLASP_TOG"/>
</dbReference>
<keyword evidence="2" id="KW-0963">Cytoplasm</keyword>
<dbReference type="GO" id="GO:0051010">
    <property type="term" value="F:microtubule plus-end binding"/>
    <property type="evidence" value="ECO:0007669"/>
    <property type="project" value="InterPro"/>
</dbReference>
<dbReference type="Pfam" id="PF21040">
    <property type="entry name" value="CEP104-like_TOG"/>
    <property type="match status" value="1"/>
</dbReference>
<dbReference type="GO" id="GO:0005881">
    <property type="term" value="C:cytoplasmic microtubule"/>
    <property type="evidence" value="ECO:0007669"/>
    <property type="project" value="UniProtKB-ARBA"/>
</dbReference>
<keyword evidence="3" id="KW-0677">Repeat</keyword>
<evidence type="ECO:0000256" key="3">
    <source>
        <dbReference type="ARBA" id="ARBA00022737"/>
    </source>
</evidence>
<dbReference type="SUPFAM" id="SSF48371">
    <property type="entry name" value="ARM repeat"/>
    <property type="match status" value="2"/>
</dbReference>
<feature type="domain" description="TOG" evidence="8">
    <location>
        <begin position="830"/>
        <end position="1065"/>
    </location>
</feature>
<feature type="region of interest" description="Disordered" evidence="7">
    <location>
        <begin position="496"/>
        <end position="568"/>
    </location>
</feature>
<dbReference type="Proteomes" id="UP000789375">
    <property type="component" value="Unassembled WGS sequence"/>
</dbReference>
<evidence type="ECO:0000256" key="2">
    <source>
        <dbReference type="ARBA" id="ARBA00022490"/>
    </source>
</evidence>
<evidence type="ECO:0000256" key="6">
    <source>
        <dbReference type="PROSITE-ProRule" id="PRU00103"/>
    </source>
</evidence>
<accession>A0A9N9FI88</accession>
<dbReference type="InterPro" id="IPR016024">
    <property type="entry name" value="ARM-type_fold"/>
</dbReference>
<dbReference type="GO" id="GO:0051301">
    <property type="term" value="P:cell division"/>
    <property type="evidence" value="ECO:0007669"/>
    <property type="project" value="UniProtKB-KW"/>
</dbReference>
<feature type="compositionally biased region" description="Polar residues" evidence="7">
    <location>
        <begin position="1565"/>
        <end position="1578"/>
    </location>
</feature>
<feature type="region of interest" description="Disordered" evidence="7">
    <location>
        <begin position="1157"/>
        <end position="1177"/>
    </location>
</feature>
<protein>
    <submittedName>
        <fullName evidence="9">5803_t:CDS:1</fullName>
    </submittedName>
</protein>
<keyword evidence="4" id="KW-0206">Cytoskeleton</keyword>
<dbReference type="FunFam" id="1.25.10.10:FF:000068">
    <property type="entry name" value="cytoskeleton-associated protein 5 isoform X1"/>
    <property type="match status" value="1"/>
</dbReference>
<comment type="similarity">
    <text evidence="5">Belongs to the TOG/XMAP215 family.</text>
</comment>
<dbReference type="FunFam" id="1.25.10.10:FF:000019">
    <property type="entry name" value="Cytoskeleton-associated protein 5"/>
    <property type="match status" value="2"/>
</dbReference>
<feature type="compositionally biased region" description="Low complexity" evidence="7">
    <location>
        <begin position="529"/>
        <end position="556"/>
    </location>
</feature>
<dbReference type="InterPro" id="IPR045110">
    <property type="entry name" value="XMAP215"/>
</dbReference>
<evidence type="ECO:0000256" key="5">
    <source>
        <dbReference type="ARBA" id="ARBA00025722"/>
    </source>
</evidence>
<keyword evidence="10" id="KW-1185">Reference proteome</keyword>
<feature type="repeat" description="HEAT" evidence="6">
    <location>
        <begin position="431"/>
        <end position="469"/>
    </location>
</feature>
<dbReference type="GO" id="GO:0051315">
    <property type="term" value="P:attachment of mitotic spindle microtubules to kinetochore"/>
    <property type="evidence" value="ECO:0007669"/>
    <property type="project" value="UniProtKB-ARBA"/>
</dbReference>